<dbReference type="OMA" id="ERTKIHR"/>
<dbReference type="AlphaFoldDB" id="S7XU48"/>
<evidence type="ECO:0007829" key="10">
    <source>
        <dbReference type="PDB" id="8P5D"/>
    </source>
</evidence>
<protein>
    <submittedName>
        <fullName evidence="7">40S ribosomal protein S10</fullName>
    </submittedName>
</protein>
<evidence type="ECO:0000313" key="7">
    <source>
        <dbReference type="EMBL" id="EPR79438.1"/>
    </source>
</evidence>
<evidence type="ECO:0000259" key="6">
    <source>
        <dbReference type="Pfam" id="PF03501"/>
    </source>
</evidence>
<reference evidence="8" key="1">
    <citation type="journal article" date="2013" name="PLoS Genet.">
        <title>The genome of Spraguea lophii and the basis of host-microsporidian interactions.</title>
        <authorList>
            <person name="Campbell S.E."/>
            <person name="Williams T.A."/>
            <person name="Yousuf A."/>
            <person name="Soanes D.M."/>
            <person name="Paszkiewicz K.H."/>
            <person name="Williams B.A.P."/>
        </authorList>
    </citation>
    <scope>NUCLEOTIDE SEQUENCE [LARGE SCALE GENOMIC DNA]</scope>
    <source>
        <strain evidence="8">42_110</strain>
    </source>
</reference>
<sequence>MQLSREDQVAIRKYLFRESICLVKDKDNGNHPELNINNKQVMKFLRSYVSRGLVEKVFVWQHAYFLLKSEGVDVLREELYLDETEVPLTYMRETYEAPKAEVGKVQE</sequence>
<dbReference type="PDB" id="8P60">
    <property type="method" value="EM"/>
    <property type="resolution" value="14.30 A"/>
    <property type="chains" value="RK0/SK0=1-107"/>
</dbReference>
<dbReference type="Gene3D" id="1.10.10.10">
    <property type="entry name" value="Winged helix-like DNA-binding domain superfamily/Winged helix DNA-binding domain"/>
    <property type="match status" value="1"/>
</dbReference>
<dbReference type="EMDB" id="EMD-13892"/>
<reference evidence="9 10" key="2">
    <citation type="journal article" date="2023" name="Nat. Microbiol.">
        <title>CryoEM reveals that ribosomes in microsporidian spores are locked in a dimeric hibernating state.</title>
        <authorList>
            <person name="McLaren M."/>
            <person name="Conners R."/>
            <person name="Isupov M.N."/>
            <person name="Gil-Diez P."/>
            <person name="Gambelli L."/>
            <person name="Gold V.A.M."/>
            <person name="Walter A."/>
            <person name="Connell S.R."/>
            <person name="Williams B."/>
            <person name="Daum B."/>
        </authorList>
    </citation>
    <scope>STRUCTURE BY ELECTRON MICROSCOPY (2.79 ANGSTROMS)</scope>
</reference>
<dbReference type="EMDB" id="EMD-17448"/>
<name>S7XU48_SPRLO</name>
<dbReference type="PDB" id="8P5D">
    <property type="method" value="EM"/>
    <property type="resolution" value="10.80 A"/>
    <property type="chains" value="SK0=1-107"/>
</dbReference>
<proteinExistence type="evidence at protein level"/>
<evidence type="ECO:0000313" key="8">
    <source>
        <dbReference type="Proteomes" id="UP000014978"/>
    </source>
</evidence>
<dbReference type="Pfam" id="PF03501">
    <property type="entry name" value="S10_plectin"/>
    <property type="match status" value="1"/>
</dbReference>
<dbReference type="GO" id="GO:0003735">
    <property type="term" value="F:structural constituent of ribosome"/>
    <property type="evidence" value="ECO:0007669"/>
    <property type="project" value="TreeGrafter"/>
</dbReference>
<dbReference type="InterPro" id="IPR037447">
    <property type="entry name" value="Ribosomal_eS10"/>
</dbReference>
<dbReference type="EMDB" id="EMD-17457"/>
<keyword evidence="5" id="KW-0687">Ribonucleoprotein</keyword>
<dbReference type="FunCoup" id="S7XU48">
    <property type="interactions" value="218"/>
</dbReference>
<keyword evidence="9 10" id="KW-0002">3D-structure</keyword>
<dbReference type="InterPro" id="IPR005326">
    <property type="entry name" value="Plectin_eS10_N"/>
</dbReference>
<evidence type="ECO:0000256" key="4">
    <source>
        <dbReference type="ARBA" id="ARBA00022980"/>
    </source>
</evidence>
<dbReference type="PDB" id="7QCA">
    <property type="method" value="EM"/>
    <property type="resolution" value="2.79 A"/>
    <property type="chains" value="SK0=1-107"/>
</dbReference>
<keyword evidence="3" id="KW-0963">Cytoplasm</keyword>
<dbReference type="Proteomes" id="UP000014978">
    <property type="component" value="Unassembled WGS sequence"/>
</dbReference>
<dbReference type="PANTHER" id="PTHR12146:SF0">
    <property type="entry name" value="RIBOSOMAL PROTEIN S10"/>
    <property type="match status" value="1"/>
</dbReference>
<dbReference type="InParanoid" id="S7XU48"/>
<dbReference type="STRING" id="1358809.S7XU48"/>
<organism evidence="7 8">
    <name type="scientific">Spraguea lophii (strain 42_110)</name>
    <name type="common">Microsporidian parasite</name>
    <dbReference type="NCBI Taxonomy" id="1358809"/>
    <lineage>
        <taxon>Eukaryota</taxon>
        <taxon>Fungi</taxon>
        <taxon>Fungi incertae sedis</taxon>
        <taxon>Microsporidia</taxon>
        <taxon>Spragueidae</taxon>
        <taxon>Spraguea</taxon>
    </lineage>
</organism>
<comment type="similarity">
    <text evidence="2">Belongs to the eukaryotic ribosomal protein eS10 family.</text>
</comment>
<dbReference type="OrthoDB" id="5211809at2759"/>
<dbReference type="PANTHER" id="PTHR12146">
    <property type="entry name" value="40S RIBOSOMAL PROTEIN S10"/>
    <property type="match status" value="1"/>
</dbReference>
<comment type="caution">
    <text evidence="7">The sequence shown here is derived from an EMBL/GenBank/DDBJ whole genome shotgun (WGS) entry which is preliminary data.</text>
</comment>
<dbReference type="EMBL" id="ATCN01000253">
    <property type="protein sequence ID" value="EPR79438.1"/>
    <property type="molecule type" value="Genomic_DNA"/>
</dbReference>
<comment type="subcellular location">
    <subcellularLocation>
        <location evidence="1">Cytoplasm</location>
    </subcellularLocation>
</comment>
<evidence type="ECO:0000256" key="3">
    <source>
        <dbReference type="ARBA" id="ARBA00022490"/>
    </source>
</evidence>
<dbReference type="GO" id="GO:0003723">
    <property type="term" value="F:RNA binding"/>
    <property type="evidence" value="ECO:0007669"/>
    <property type="project" value="TreeGrafter"/>
</dbReference>
<feature type="domain" description="Plectin/eS10 N-terminal" evidence="6">
    <location>
        <begin position="4"/>
        <end position="93"/>
    </location>
</feature>
<dbReference type="HOGENOM" id="CLU_089349_4_1_1"/>
<dbReference type="VEuPathDB" id="MicrosporidiaDB:SLOPH_26"/>
<dbReference type="GO" id="GO:0022627">
    <property type="term" value="C:cytosolic small ribosomal subunit"/>
    <property type="evidence" value="ECO:0007669"/>
    <property type="project" value="TreeGrafter"/>
</dbReference>
<accession>S7XU48</accession>
<gene>
    <name evidence="7" type="ORF">SLOPH_26</name>
</gene>
<evidence type="ECO:0000256" key="1">
    <source>
        <dbReference type="ARBA" id="ARBA00004496"/>
    </source>
</evidence>
<evidence type="ECO:0000256" key="2">
    <source>
        <dbReference type="ARBA" id="ARBA00007278"/>
    </source>
</evidence>
<dbReference type="InterPro" id="IPR036388">
    <property type="entry name" value="WH-like_DNA-bd_sf"/>
</dbReference>
<evidence type="ECO:0000256" key="5">
    <source>
        <dbReference type="ARBA" id="ARBA00023274"/>
    </source>
</evidence>
<evidence type="ECO:0007829" key="9">
    <source>
        <dbReference type="PDB" id="7QCA"/>
    </source>
</evidence>
<keyword evidence="8" id="KW-1185">Reference proteome</keyword>
<keyword evidence="4 7" id="KW-0689">Ribosomal protein</keyword>